<dbReference type="Gene3D" id="1.10.1740.10">
    <property type="match status" value="1"/>
</dbReference>
<protein>
    <submittedName>
        <fullName evidence="7">RNA polymerase sigma factor (Sigma-70 family)</fullName>
    </submittedName>
</protein>
<dbReference type="GO" id="GO:0016987">
    <property type="term" value="F:sigma factor activity"/>
    <property type="evidence" value="ECO:0007669"/>
    <property type="project" value="UniProtKB-KW"/>
</dbReference>
<evidence type="ECO:0000313" key="7">
    <source>
        <dbReference type="EMBL" id="MBB4044519.1"/>
    </source>
</evidence>
<dbReference type="InterPro" id="IPR013249">
    <property type="entry name" value="RNA_pol_sigma70_r4_t2"/>
</dbReference>
<dbReference type="InterPro" id="IPR013325">
    <property type="entry name" value="RNA_pol_sigma_r2"/>
</dbReference>
<dbReference type="PANTHER" id="PTHR43133:SF46">
    <property type="entry name" value="RNA POLYMERASE SIGMA-70 FACTOR ECF SUBFAMILY"/>
    <property type="match status" value="1"/>
</dbReference>
<dbReference type="AlphaFoldDB" id="A0A840D125"/>
<dbReference type="RefSeq" id="WP_044160242.1">
    <property type="nucleotide sequence ID" value="NZ_JACIER010000009.1"/>
</dbReference>
<dbReference type="Proteomes" id="UP000560658">
    <property type="component" value="Unassembled WGS sequence"/>
</dbReference>
<dbReference type="Pfam" id="PF08281">
    <property type="entry name" value="Sigma70_r4_2"/>
    <property type="match status" value="1"/>
</dbReference>
<sequence>MKNNIAEVFEKYRRKLLAFISDRVPEEEDAEDILQDVFLSLIQTEETTSVMQISGWLYQVARNNIIDRTRKQKEDRIPQSAIRKGEDTFVYEVTEILADENQAPDKEYLKALVWEELAQALDELPSEQRLVFEQTELNGVSFKDLSAQTGVSVKTLLSRKHYAVKHLRKRLKEVYEALLYDD</sequence>
<dbReference type="InterPro" id="IPR014284">
    <property type="entry name" value="RNA_pol_sigma-70_dom"/>
</dbReference>
<feature type="domain" description="RNA polymerase sigma factor 70 region 4 type 2" evidence="6">
    <location>
        <begin position="115"/>
        <end position="167"/>
    </location>
</feature>
<comment type="caution">
    <text evidence="7">The sequence shown here is derived from an EMBL/GenBank/DDBJ whole genome shotgun (WGS) entry which is preliminary data.</text>
</comment>
<evidence type="ECO:0000256" key="4">
    <source>
        <dbReference type="ARBA" id="ARBA00023163"/>
    </source>
</evidence>
<dbReference type="GO" id="GO:0006352">
    <property type="term" value="P:DNA-templated transcription initiation"/>
    <property type="evidence" value="ECO:0007669"/>
    <property type="project" value="InterPro"/>
</dbReference>
<reference evidence="7" key="1">
    <citation type="submission" date="2020-08" db="EMBL/GenBank/DDBJ databases">
        <title>Genomic Encyclopedia of Type Strains, Phase IV (KMG-IV): sequencing the most valuable type-strain genomes for metagenomic binning, comparative biology and taxonomic classification.</title>
        <authorList>
            <person name="Goeker M."/>
        </authorList>
    </citation>
    <scope>NUCLEOTIDE SEQUENCE [LARGE SCALE GENOMIC DNA]</scope>
    <source>
        <strain evidence="7">DSM 105720</strain>
    </source>
</reference>
<comment type="similarity">
    <text evidence="1">Belongs to the sigma-70 factor family. ECF subfamily.</text>
</comment>
<dbReference type="SUPFAM" id="SSF88946">
    <property type="entry name" value="Sigma2 domain of RNA polymerase sigma factors"/>
    <property type="match status" value="1"/>
</dbReference>
<dbReference type="EMBL" id="JACIER010000009">
    <property type="protein sequence ID" value="MBB4044519.1"/>
    <property type="molecule type" value="Genomic_DNA"/>
</dbReference>
<feature type="domain" description="RNA polymerase sigma-70 region 2" evidence="5">
    <location>
        <begin position="9"/>
        <end position="73"/>
    </location>
</feature>
<dbReference type="InterPro" id="IPR039425">
    <property type="entry name" value="RNA_pol_sigma-70-like"/>
</dbReference>
<dbReference type="CDD" id="cd06171">
    <property type="entry name" value="Sigma70_r4"/>
    <property type="match status" value="1"/>
</dbReference>
<organism evidence="7 8">
    <name type="scientific">Bacteroides reticulotermitis</name>
    <dbReference type="NCBI Taxonomy" id="1133319"/>
    <lineage>
        <taxon>Bacteria</taxon>
        <taxon>Pseudomonadati</taxon>
        <taxon>Bacteroidota</taxon>
        <taxon>Bacteroidia</taxon>
        <taxon>Bacteroidales</taxon>
        <taxon>Bacteroidaceae</taxon>
        <taxon>Bacteroides</taxon>
    </lineage>
</organism>
<dbReference type="InterPro" id="IPR013324">
    <property type="entry name" value="RNA_pol_sigma_r3/r4-like"/>
</dbReference>
<keyword evidence="2" id="KW-0805">Transcription regulation</keyword>
<keyword evidence="8" id="KW-1185">Reference proteome</keyword>
<evidence type="ECO:0000256" key="3">
    <source>
        <dbReference type="ARBA" id="ARBA00023082"/>
    </source>
</evidence>
<dbReference type="Pfam" id="PF04542">
    <property type="entry name" value="Sigma70_r2"/>
    <property type="match status" value="1"/>
</dbReference>
<keyword evidence="4" id="KW-0804">Transcription</keyword>
<dbReference type="GO" id="GO:0003677">
    <property type="term" value="F:DNA binding"/>
    <property type="evidence" value="ECO:0007669"/>
    <property type="project" value="InterPro"/>
</dbReference>
<name>A0A840D125_9BACE</name>
<evidence type="ECO:0000256" key="1">
    <source>
        <dbReference type="ARBA" id="ARBA00010641"/>
    </source>
</evidence>
<dbReference type="InterPro" id="IPR007627">
    <property type="entry name" value="RNA_pol_sigma70_r2"/>
</dbReference>
<proteinExistence type="inferred from homology"/>
<accession>A0A840D125</accession>
<dbReference type="PANTHER" id="PTHR43133">
    <property type="entry name" value="RNA POLYMERASE ECF-TYPE SIGMA FACTO"/>
    <property type="match status" value="1"/>
</dbReference>
<dbReference type="NCBIfam" id="TIGR02937">
    <property type="entry name" value="sigma70-ECF"/>
    <property type="match status" value="1"/>
</dbReference>
<dbReference type="InterPro" id="IPR036388">
    <property type="entry name" value="WH-like_DNA-bd_sf"/>
</dbReference>
<evidence type="ECO:0000259" key="6">
    <source>
        <dbReference type="Pfam" id="PF08281"/>
    </source>
</evidence>
<gene>
    <name evidence="7" type="ORF">GGR06_002314</name>
</gene>
<evidence type="ECO:0000256" key="2">
    <source>
        <dbReference type="ARBA" id="ARBA00023015"/>
    </source>
</evidence>
<keyword evidence="3" id="KW-0731">Sigma factor</keyword>
<dbReference type="SUPFAM" id="SSF88659">
    <property type="entry name" value="Sigma3 and sigma4 domains of RNA polymerase sigma factors"/>
    <property type="match status" value="1"/>
</dbReference>
<evidence type="ECO:0000259" key="5">
    <source>
        <dbReference type="Pfam" id="PF04542"/>
    </source>
</evidence>
<evidence type="ECO:0000313" key="8">
    <source>
        <dbReference type="Proteomes" id="UP000560658"/>
    </source>
</evidence>
<dbReference type="Gene3D" id="1.10.10.10">
    <property type="entry name" value="Winged helix-like DNA-binding domain superfamily/Winged helix DNA-binding domain"/>
    <property type="match status" value="1"/>
</dbReference>